<dbReference type="GO" id="GO:0006310">
    <property type="term" value="P:DNA recombination"/>
    <property type="evidence" value="ECO:0007669"/>
    <property type="project" value="UniProtKB-KW"/>
</dbReference>
<dbReference type="CDD" id="cd00801">
    <property type="entry name" value="INT_P4_C"/>
    <property type="match status" value="1"/>
</dbReference>
<keyword evidence="4" id="KW-0233">DNA recombination</keyword>
<organism evidence="8 9">
    <name type="scientific">Pseudomonas cavernicola</name>
    <dbReference type="NCBI Taxonomy" id="2320866"/>
    <lineage>
        <taxon>Bacteria</taxon>
        <taxon>Pseudomonadati</taxon>
        <taxon>Pseudomonadota</taxon>
        <taxon>Gammaproteobacteria</taxon>
        <taxon>Pseudomonadales</taxon>
        <taxon>Pseudomonadaceae</taxon>
        <taxon>Pseudomonas</taxon>
    </lineage>
</organism>
<dbReference type="EMBL" id="QYUR01000003">
    <property type="protein sequence ID" value="RJG11153.1"/>
    <property type="molecule type" value="Genomic_DNA"/>
</dbReference>
<dbReference type="AlphaFoldDB" id="A0A418XFD3"/>
<dbReference type="InterPro" id="IPR050808">
    <property type="entry name" value="Phage_Integrase"/>
</dbReference>
<protein>
    <submittedName>
        <fullName evidence="8">Site-specific integrase</fullName>
    </submittedName>
</protein>
<dbReference type="InterPro" id="IPR011010">
    <property type="entry name" value="DNA_brk_join_enz"/>
</dbReference>
<dbReference type="OrthoDB" id="9795573at2"/>
<dbReference type="Gene3D" id="3.30.160.390">
    <property type="entry name" value="Integrase, DNA-binding domain"/>
    <property type="match status" value="1"/>
</dbReference>
<dbReference type="GO" id="GO:0015074">
    <property type="term" value="P:DNA integration"/>
    <property type="evidence" value="ECO:0007669"/>
    <property type="project" value="UniProtKB-KW"/>
</dbReference>
<evidence type="ECO:0000259" key="7">
    <source>
        <dbReference type="PROSITE" id="PS51900"/>
    </source>
</evidence>
<comment type="similarity">
    <text evidence="1">Belongs to the 'phage' integrase family.</text>
</comment>
<comment type="caution">
    <text evidence="8">The sequence shown here is derived from an EMBL/GenBank/DDBJ whole genome shotgun (WGS) entry which is preliminary data.</text>
</comment>
<dbReference type="InterPro" id="IPR044068">
    <property type="entry name" value="CB"/>
</dbReference>
<dbReference type="InterPro" id="IPR010998">
    <property type="entry name" value="Integrase_recombinase_N"/>
</dbReference>
<dbReference type="GO" id="GO:0003677">
    <property type="term" value="F:DNA binding"/>
    <property type="evidence" value="ECO:0007669"/>
    <property type="project" value="UniProtKB-UniRule"/>
</dbReference>
<dbReference type="InterPro" id="IPR002104">
    <property type="entry name" value="Integrase_catalytic"/>
</dbReference>
<evidence type="ECO:0000259" key="6">
    <source>
        <dbReference type="PROSITE" id="PS51898"/>
    </source>
</evidence>
<dbReference type="Proteomes" id="UP000284021">
    <property type="component" value="Unassembled WGS sequence"/>
</dbReference>
<evidence type="ECO:0000256" key="1">
    <source>
        <dbReference type="ARBA" id="ARBA00008857"/>
    </source>
</evidence>
<dbReference type="PROSITE" id="PS51900">
    <property type="entry name" value="CB"/>
    <property type="match status" value="1"/>
</dbReference>
<feature type="domain" description="Tyr recombinase" evidence="6">
    <location>
        <begin position="217"/>
        <end position="405"/>
    </location>
</feature>
<dbReference type="Pfam" id="PF22022">
    <property type="entry name" value="Phage_int_M"/>
    <property type="match status" value="1"/>
</dbReference>
<keyword evidence="9" id="KW-1185">Reference proteome</keyword>
<dbReference type="InterPro" id="IPR013762">
    <property type="entry name" value="Integrase-like_cat_sf"/>
</dbReference>
<dbReference type="Gene3D" id="1.10.150.130">
    <property type="match status" value="1"/>
</dbReference>
<dbReference type="PROSITE" id="PS51898">
    <property type="entry name" value="TYR_RECOMBINASE"/>
    <property type="match status" value="1"/>
</dbReference>
<dbReference type="Pfam" id="PF13356">
    <property type="entry name" value="Arm-DNA-bind_3"/>
    <property type="match status" value="1"/>
</dbReference>
<reference evidence="8 9" key="1">
    <citation type="submission" date="2018-09" db="EMBL/GenBank/DDBJ databases">
        <authorList>
            <person name="Zhu H."/>
        </authorList>
    </citation>
    <scope>NUCLEOTIDE SEQUENCE [LARGE SCALE GENOMIC DNA]</scope>
    <source>
        <strain evidence="8 9">K1S02-6</strain>
    </source>
</reference>
<evidence type="ECO:0000256" key="4">
    <source>
        <dbReference type="ARBA" id="ARBA00023172"/>
    </source>
</evidence>
<keyword evidence="2" id="KW-0229">DNA integration</keyword>
<evidence type="ECO:0000256" key="5">
    <source>
        <dbReference type="PROSITE-ProRule" id="PRU01248"/>
    </source>
</evidence>
<proteinExistence type="inferred from homology"/>
<dbReference type="PANTHER" id="PTHR30629">
    <property type="entry name" value="PROPHAGE INTEGRASE"/>
    <property type="match status" value="1"/>
</dbReference>
<name>A0A418XFD3_9PSED</name>
<feature type="domain" description="Core-binding (CB)" evidence="7">
    <location>
        <begin position="106"/>
        <end position="187"/>
    </location>
</feature>
<gene>
    <name evidence="8" type="ORF">D3879_15680</name>
</gene>
<keyword evidence="3 5" id="KW-0238">DNA-binding</keyword>
<dbReference type="InterPro" id="IPR038488">
    <property type="entry name" value="Integrase_DNA-bd_sf"/>
</dbReference>
<dbReference type="InterPro" id="IPR025166">
    <property type="entry name" value="Integrase_DNA_bind_dom"/>
</dbReference>
<dbReference type="Pfam" id="PF00589">
    <property type="entry name" value="Phage_integrase"/>
    <property type="match status" value="1"/>
</dbReference>
<dbReference type="SUPFAM" id="SSF56349">
    <property type="entry name" value="DNA breaking-rejoining enzymes"/>
    <property type="match status" value="1"/>
</dbReference>
<dbReference type="InterPro" id="IPR053876">
    <property type="entry name" value="Phage_int_M"/>
</dbReference>
<accession>A0A418XFD3</accession>
<sequence>MHKPLTVKSIGMHVKAGTPRMVLDARGLYLKVTGPDKGRWVYRFKLNGTTRDMGLGSLEDVTLAEARVKADDARKLAKAGIDPVEERTAAIATKTAAQAQAQANRRLFIDEAQHYIESKRPGWKNAKHAQQWENTLKTYAYPIIGQKPVADISTDDVMRILTPIWNSKAETASRVRSRIELILNAAKARKFRTGENPAQWRGHLDSLLAKHKSSEVEHQPALPWEQLPAFMRAVTAEPDLSAKAVRLTILTALRTSEVLQGTWSEVNLEAKMWIIPAKRMKQTRHHRVPLSQAAIDLLSELPKIDGNPFLFPGAKEERPISNMAMLMKIRRLDERSRANNGPGWRDEHGEVITMHGFRSSFSDWAAEATHFPTIVTEQALAHKVPNATEAAYRRGDLLKKREEMMQAWADYITGTDDGNTEAKN</sequence>
<evidence type="ECO:0000313" key="8">
    <source>
        <dbReference type="EMBL" id="RJG11153.1"/>
    </source>
</evidence>
<evidence type="ECO:0000256" key="2">
    <source>
        <dbReference type="ARBA" id="ARBA00022908"/>
    </source>
</evidence>
<dbReference type="Gene3D" id="1.10.443.10">
    <property type="entry name" value="Intergrase catalytic core"/>
    <property type="match status" value="1"/>
</dbReference>
<evidence type="ECO:0000313" key="9">
    <source>
        <dbReference type="Proteomes" id="UP000284021"/>
    </source>
</evidence>
<dbReference type="PANTHER" id="PTHR30629:SF2">
    <property type="entry name" value="PROPHAGE INTEGRASE INTS-RELATED"/>
    <property type="match status" value="1"/>
</dbReference>
<evidence type="ECO:0000256" key="3">
    <source>
        <dbReference type="ARBA" id="ARBA00023125"/>
    </source>
</evidence>